<dbReference type="PATRIC" id="fig|1114856.3.peg.705"/>
<dbReference type="EMBL" id="AOHW01000007">
    <property type="protein sequence ID" value="ELY45441.1"/>
    <property type="molecule type" value="Genomic_DNA"/>
</dbReference>
<keyword evidence="2" id="KW-1185">Reference proteome</keyword>
<dbReference type="eggNOG" id="arCOG00514">
    <property type="taxonomic scope" value="Archaea"/>
</dbReference>
<evidence type="ECO:0008006" key="3">
    <source>
        <dbReference type="Google" id="ProtNLM"/>
    </source>
</evidence>
<comment type="caution">
    <text evidence="1">The sequence shown here is derived from an EMBL/GenBank/DDBJ whole genome shotgun (WGS) entry which is preliminary data.</text>
</comment>
<dbReference type="InterPro" id="IPR024747">
    <property type="entry name" value="Pyridox_Oxase-rel"/>
</dbReference>
<dbReference type="Proteomes" id="UP000011599">
    <property type="component" value="Unassembled WGS sequence"/>
</dbReference>
<dbReference type="SUPFAM" id="SSF50475">
    <property type="entry name" value="FMN-binding split barrel"/>
    <property type="match status" value="1"/>
</dbReference>
<dbReference type="Gene3D" id="2.30.110.10">
    <property type="entry name" value="Electron Transport, Fmn-binding Protein, Chain A"/>
    <property type="match status" value="1"/>
</dbReference>
<sequence length="192" mass="21659">MSEGMTRTDKIPPVDSTRWKKRRARETAQALWCVSFLSGGDVRSTMDRIEYVYTVGITDDEVESRLEETDTSVLGLASADDAYAIPVAHHYENGRLYLRLSSESEDTKLSYIEDTNAACLTLYDVDEAGDSWSVIATGPVRKLTGDEREAFDPTAVNRSFLQLRVFDEDIEAIELEIYELEIETLTGRKTVE</sequence>
<evidence type="ECO:0000313" key="1">
    <source>
        <dbReference type="EMBL" id="ELY45441.1"/>
    </source>
</evidence>
<dbReference type="OrthoDB" id="288110at2157"/>
<reference evidence="1 2" key="1">
    <citation type="journal article" date="2014" name="PLoS Genet.">
        <title>Phylogenetically driven sequencing of extremely halophilic archaea reveals strategies for static and dynamic osmo-response.</title>
        <authorList>
            <person name="Becker E.A."/>
            <person name="Seitzer P.M."/>
            <person name="Tritt A."/>
            <person name="Larsen D."/>
            <person name="Krusor M."/>
            <person name="Yao A.I."/>
            <person name="Wu D."/>
            <person name="Madern D."/>
            <person name="Eisen J.A."/>
            <person name="Darling A.E."/>
            <person name="Facciotti M.T."/>
        </authorList>
    </citation>
    <scope>NUCLEOTIDE SEQUENCE [LARGE SCALE GENOMIC DNA]</scope>
    <source>
        <strain evidence="1 2">GA33</strain>
    </source>
</reference>
<protein>
    <recommendedName>
        <fullName evidence="3">Flavin-nucleotide-binding protein-like protein</fullName>
    </recommendedName>
</protein>
<proteinExistence type="predicted"/>
<evidence type="ECO:0000313" key="2">
    <source>
        <dbReference type="Proteomes" id="UP000011599"/>
    </source>
</evidence>
<name>L9W855_9EURY</name>
<dbReference type="Pfam" id="PF12900">
    <property type="entry name" value="Pyridox_ox_2"/>
    <property type="match status" value="1"/>
</dbReference>
<dbReference type="InterPro" id="IPR012349">
    <property type="entry name" value="Split_barrel_FMN-bd"/>
</dbReference>
<gene>
    <name evidence="1" type="ORF">C496_03433</name>
</gene>
<organism evidence="1 2">
    <name type="scientific">Natronorubrum tibetense GA33</name>
    <dbReference type="NCBI Taxonomy" id="1114856"/>
    <lineage>
        <taxon>Archaea</taxon>
        <taxon>Methanobacteriati</taxon>
        <taxon>Methanobacteriota</taxon>
        <taxon>Stenosarchaea group</taxon>
        <taxon>Halobacteria</taxon>
        <taxon>Halobacteriales</taxon>
        <taxon>Natrialbaceae</taxon>
        <taxon>Natronorubrum</taxon>
    </lineage>
</organism>
<dbReference type="AlphaFoldDB" id="L9W855"/>
<accession>L9W855</accession>